<sequence length="187" mass="20990">MRSVSPVRSITPVEPHDPIFSSKNTSWCPSVKEGNNNHKRLNRSLDGYRPITPIPTFDTLPASIPRIEISKTTTNALAPRSHYNITSTFYEHSPRSDDSCGHFSHSTYSGSGDAIPSGNAISVADFMVPLKKVTKESRWISVHDGRPVSPYVKTVAYVPKYSDQECILNTHDDRNYHYNNECNLQPK</sequence>
<reference evidence="3" key="1">
    <citation type="submission" date="2017-02" db="UniProtKB">
        <authorList>
            <consortium name="WormBaseParasite"/>
        </authorList>
    </citation>
    <scope>IDENTIFICATION</scope>
</reference>
<dbReference type="AlphaFoldDB" id="A0A0R3RZN3"/>
<feature type="region of interest" description="Disordered" evidence="1">
    <location>
        <begin position="22"/>
        <end position="44"/>
    </location>
</feature>
<accession>A0A0R3RZN3</accession>
<dbReference type="Proteomes" id="UP000050640">
    <property type="component" value="Unplaced"/>
</dbReference>
<organism evidence="2 3">
    <name type="scientific">Elaeophora elaphi</name>
    <dbReference type="NCBI Taxonomy" id="1147741"/>
    <lineage>
        <taxon>Eukaryota</taxon>
        <taxon>Metazoa</taxon>
        <taxon>Ecdysozoa</taxon>
        <taxon>Nematoda</taxon>
        <taxon>Chromadorea</taxon>
        <taxon>Rhabditida</taxon>
        <taxon>Spirurina</taxon>
        <taxon>Spiruromorpha</taxon>
        <taxon>Filarioidea</taxon>
        <taxon>Onchocercidae</taxon>
        <taxon>Elaeophora</taxon>
    </lineage>
</organism>
<evidence type="ECO:0000313" key="2">
    <source>
        <dbReference type="Proteomes" id="UP000050640"/>
    </source>
</evidence>
<evidence type="ECO:0000256" key="1">
    <source>
        <dbReference type="SAM" id="MobiDB-lite"/>
    </source>
</evidence>
<dbReference type="WBParaSite" id="EEL_0000779801-mRNA-1">
    <property type="protein sequence ID" value="EEL_0000779801-mRNA-1"/>
    <property type="gene ID" value="EEL_0000779801"/>
</dbReference>
<name>A0A0R3RZN3_9BILA</name>
<proteinExistence type="predicted"/>
<evidence type="ECO:0000313" key="3">
    <source>
        <dbReference type="WBParaSite" id="EEL_0000779801-mRNA-1"/>
    </source>
</evidence>
<keyword evidence="2" id="KW-1185">Reference proteome</keyword>
<protein>
    <submittedName>
        <fullName evidence="3">Uncharacterized protein</fullName>
    </submittedName>
</protein>